<dbReference type="AlphaFoldDB" id="A0A7W9MH14"/>
<comment type="caution">
    <text evidence="2">The sequence shown here is derived from an EMBL/GenBank/DDBJ whole genome shotgun (WGS) entry which is preliminary data.</text>
</comment>
<dbReference type="Pfam" id="PF14488">
    <property type="entry name" value="DUF4434"/>
    <property type="match status" value="1"/>
</dbReference>
<evidence type="ECO:0000313" key="3">
    <source>
        <dbReference type="Proteomes" id="UP000540685"/>
    </source>
</evidence>
<dbReference type="Proteomes" id="UP000540685">
    <property type="component" value="Unassembled WGS sequence"/>
</dbReference>
<gene>
    <name evidence="2" type="ORF">F4562_003138</name>
</gene>
<dbReference type="RefSeq" id="WP_184537357.1">
    <property type="nucleotide sequence ID" value="NZ_JACHMP010000001.1"/>
</dbReference>
<name>A0A7W9MH14_9ACTN</name>
<evidence type="ECO:0000313" key="2">
    <source>
        <dbReference type="EMBL" id="MBB5820076.1"/>
    </source>
</evidence>
<dbReference type="Gene3D" id="3.20.20.80">
    <property type="entry name" value="Glycosidases"/>
    <property type="match status" value="1"/>
</dbReference>
<organism evidence="2 3">
    <name type="scientific">Streptosporangium becharense</name>
    <dbReference type="NCBI Taxonomy" id="1816182"/>
    <lineage>
        <taxon>Bacteria</taxon>
        <taxon>Bacillati</taxon>
        <taxon>Actinomycetota</taxon>
        <taxon>Actinomycetes</taxon>
        <taxon>Streptosporangiales</taxon>
        <taxon>Streptosporangiaceae</taxon>
        <taxon>Streptosporangium</taxon>
    </lineage>
</organism>
<dbReference type="InterPro" id="IPR027849">
    <property type="entry name" value="DUF4434"/>
</dbReference>
<evidence type="ECO:0000259" key="1">
    <source>
        <dbReference type="Pfam" id="PF14488"/>
    </source>
</evidence>
<dbReference type="EMBL" id="JACHMP010000001">
    <property type="protein sequence ID" value="MBB5820076.1"/>
    <property type="molecule type" value="Genomic_DNA"/>
</dbReference>
<feature type="domain" description="DUF4434" evidence="1">
    <location>
        <begin position="221"/>
        <end position="493"/>
    </location>
</feature>
<proteinExistence type="predicted"/>
<accession>A0A7W9MH14</accession>
<sequence>MRWLIAFLGVVIIAVVAAVVLVVPIGESTPSSGSSPVASGSSPAAVAKPTEFTDPCGTFDTAVRAPYAITGYWLIPTADHCTWRRQFRAIHQVGGDTVIRIGWGLQARRLDSDGRILDSEGNVDPRYEPCEENGVPCAVAAENDLKAANPGNRVSWTFVYRTDEAFGPGLFRCPEFERRIPVGKTVFYRIVAVDDGSDDSDCANIRGRGRSYHVILIAGAQDDSLTELLDLGDQFGVKVFPALPLAPRDPAQKTRAYKKGTDTLTTLTRRVMQDYGERFRDRTSLGGFYQPFELQMREMKYTGTAEDDHPTLKVYASQHAIVEQEMPGRPVLVSPYLDARSRLPFSATPKQVARGFEALARTGVGIVAPQDSRGTGKVGLFWPDEREEKVDERLRPVVGETTNGTAYHGSTRDYYREMSIARDKMVEQGFNVQLWANVEAFEPSDQEFCAERAGTRGRTDKERLDRAVAMVGRYVSKVVSYMWSDFYTCGSPSLADEIARDHDRPIAVDAVRMGRDIQDGVEIRGYNLPVGSKVTITWEGREQPKVVDVAGVNLTVPPPGLPAGMGTAWIPFDWSQVPPDTWVRLSVAAPDGRAAAEPLHVRIQL</sequence>
<protein>
    <recommendedName>
        <fullName evidence="1">DUF4434 domain-containing protein</fullName>
    </recommendedName>
</protein>
<reference evidence="2 3" key="1">
    <citation type="submission" date="2020-08" db="EMBL/GenBank/DDBJ databases">
        <title>Sequencing the genomes of 1000 actinobacteria strains.</title>
        <authorList>
            <person name="Klenk H.-P."/>
        </authorList>
    </citation>
    <scope>NUCLEOTIDE SEQUENCE [LARGE SCALE GENOMIC DNA]</scope>
    <source>
        <strain evidence="2 3">DSM 46887</strain>
    </source>
</reference>
<keyword evidence="3" id="KW-1185">Reference proteome</keyword>